<dbReference type="GO" id="GO:0009381">
    <property type="term" value="F:excinuclease ABC activity"/>
    <property type="evidence" value="ECO:0007669"/>
    <property type="project" value="InterPro"/>
</dbReference>
<accession>A0A0C1EDF1</accession>
<dbReference type="Gene3D" id="1.10.150.20">
    <property type="entry name" value="5' to 3' exonuclease, C-terminal subdomain"/>
    <property type="match status" value="1"/>
</dbReference>
<dbReference type="InterPro" id="IPR050066">
    <property type="entry name" value="UvrABC_protein_C"/>
</dbReference>
<dbReference type="Pfam" id="PF08459">
    <property type="entry name" value="UvrC_RNaseH_dom"/>
    <property type="match status" value="1"/>
</dbReference>
<dbReference type="GO" id="GO:0006974">
    <property type="term" value="P:DNA damage response"/>
    <property type="evidence" value="ECO:0007669"/>
    <property type="project" value="TreeGrafter"/>
</dbReference>
<dbReference type="InterPro" id="IPR001162">
    <property type="entry name" value="UvrC_RNase_H_dom"/>
</dbReference>
<dbReference type="InterPro" id="IPR038476">
    <property type="entry name" value="UvrC_RNase_H_dom_sf"/>
</dbReference>
<feature type="domain" description="UvrC family homology region profile" evidence="1">
    <location>
        <begin position="2"/>
        <end position="68"/>
    </location>
</feature>
<dbReference type="PANTHER" id="PTHR30562:SF1">
    <property type="entry name" value="UVRABC SYSTEM PROTEIN C"/>
    <property type="match status" value="1"/>
</dbReference>
<comment type="caution">
    <text evidence="2">The sequence shown here is derived from an EMBL/GenBank/DDBJ whole genome shotgun (WGS) entry which is preliminary data.</text>
</comment>
<dbReference type="EMBL" id="JSAM01000041">
    <property type="protein sequence ID" value="KIA78108.1"/>
    <property type="molecule type" value="Genomic_DNA"/>
</dbReference>
<evidence type="ECO:0000313" key="2">
    <source>
        <dbReference type="EMBL" id="KIA78108.1"/>
    </source>
</evidence>
<dbReference type="InterPro" id="IPR010994">
    <property type="entry name" value="RuvA_2-like"/>
</dbReference>
<protein>
    <recommendedName>
        <fullName evidence="1">UvrC family homology region profile domain-containing protein</fullName>
    </recommendedName>
</protein>
<name>A0A0C1EDF1_9BACT</name>
<organism evidence="2 3">
    <name type="scientific">Parachlamydia acanthamoebae</name>
    <dbReference type="NCBI Taxonomy" id="83552"/>
    <lineage>
        <taxon>Bacteria</taxon>
        <taxon>Pseudomonadati</taxon>
        <taxon>Chlamydiota</taxon>
        <taxon>Chlamydiia</taxon>
        <taxon>Parachlamydiales</taxon>
        <taxon>Parachlamydiaceae</taxon>
        <taxon>Parachlamydia</taxon>
    </lineage>
</organism>
<evidence type="ECO:0000313" key="3">
    <source>
        <dbReference type="Proteomes" id="UP000031307"/>
    </source>
</evidence>
<evidence type="ECO:0000259" key="1">
    <source>
        <dbReference type="Pfam" id="PF08459"/>
    </source>
</evidence>
<dbReference type="PATRIC" id="fig|83552.4.peg.715"/>
<dbReference type="SUPFAM" id="SSF47781">
    <property type="entry name" value="RuvA domain 2-like"/>
    <property type="match status" value="1"/>
</dbReference>
<gene>
    <name evidence="2" type="ORF">DB43_EW00180</name>
</gene>
<dbReference type="Proteomes" id="UP000031307">
    <property type="component" value="Unassembled WGS sequence"/>
</dbReference>
<dbReference type="PANTHER" id="PTHR30562">
    <property type="entry name" value="UVRC/OXIDOREDUCTASE"/>
    <property type="match status" value="1"/>
</dbReference>
<reference evidence="2 3" key="1">
    <citation type="journal article" date="2014" name="Mol. Biol. Evol.">
        <title>Massive expansion of Ubiquitination-related gene families within the Chlamydiae.</title>
        <authorList>
            <person name="Domman D."/>
            <person name="Collingro A."/>
            <person name="Lagkouvardos I."/>
            <person name="Gehre L."/>
            <person name="Weinmaier T."/>
            <person name="Rattei T."/>
            <person name="Subtil A."/>
            <person name="Horn M."/>
        </authorList>
    </citation>
    <scope>NUCLEOTIDE SEQUENCE [LARGE SCALE GENOMIC DNA]</scope>
    <source>
        <strain evidence="2 3">OEW1</strain>
    </source>
</reference>
<dbReference type="Gene3D" id="3.30.420.340">
    <property type="entry name" value="UvrC, RNAse H endonuclease domain"/>
    <property type="match status" value="1"/>
</dbReference>
<sequence>MALKVLVELDIISVNVIGIAKEQGRHDRGLTLEQVFLPNVKDPLILKVTSPILFILQQIRDEAHRFVIKFHRKRMQKRTIKSILDDVPGIGPAKKKALLKHFGSIKK</sequence>
<proteinExistence type="predicted"/>
<dbReference type="AlphaFoldDB" id="A0A0C1EDF1"/>
<dbReference type="GO" id="GO:0009380">
    <property type="term" value="C:excinuclease repair complex"/>
    <property type="evidence" value="ECO:0007669"/>
    <property type="project" value="TreeGrafter"/>
</dbReference>